<evidence type="ECO:0000259" key="1">
    <source>
        <dbReference type="PROSITE" id="PS51178"/>
    </source>
</evidence>
<dbReference type="RefSeq" id="WP_222685680.1">
    <property type="nucleotide sequence ID" value="NZ_JABUBT010000031.1"/>
</dbReference>
<gene>
    <name evidence="2" type="ORF">HQ603_15660</name>
</gene>
<dbReference type="EMBL" id="JABUBU010000019">
    <property type="protein sequence ID" value="MBY6368189.1"/>
    <property type="molecule type" value="Genomic_DNA"/>
</dbReference>
<evidence type="ECO:0000313" key="2">
    <source>
        <dbReference type="EMBL" id="MBY6368189.1"/>
    </source>
</evidence>
<dbReference type="PROSITE" id="PS51178">
    <property type="entry name" value="PASTA"/>
    <property type="match status" value="1"/>
</dbReference>
<protein>
    <submittedName>
        <fullName evidence="2">PASTA domain-containing protein</fullName>
    </submittedName>
</protein>
<accession>A0ABS7P6Z6</accession>
<dbReference type="InterPro" id="IPR005543">
    <property type="entry name" value="PASTA_dom"/>
</dbReference>
<organism evidence="2 3">
    <name type="scientific">Rhodococcoides corynebacterioides</name>
    <dbReference type="NCBI Taxonomy" id="53972"/>
    <lineage>
        <taxon>Bacteria</taxon>
        <taxon>Bacillati</taxon>
        <taxon>Actinomycetota</taxon>
        <taxon>Actinomycetes</taxon>
        <taxon>Mycobacteriales</taxon>
        <taxon>Nocardiaceae</taxon>
        <taxon>Rhodococcoides</taxon>
    </lineage>
</organism>
<dbReference type="Gene3D" id="3.30.10.20">
    <property type="match status" value="1"/>
</dbReference>
<evidence type="ECO:0000313" key="3">
    <source>
        <dbReference type="Proteomes" id="UP000825228"/>
    </source>
</evidence>
<comment type="caution">
    <text evidence="2">The sequence shown here is derived from an EMBL/GenBank/DDBJ whole genome shotgun (WGS) entry which is preliminary data.</text>
</comment>
<sequence length="74" mass="7804">MPAVVCLNLQDAQDTIQAAGVFYSRSRDATGQGRNQVLDRNWSVVAQSPEPGSLVDEGEAVLSVVKLGEPGDCS</sequence>
<keyword evidence="3" id="KW-1185">Reference proteome</keyword>
<feature type="domain" description="PASTA" evidence="1">
    <location>
        <begin position="1"/>
        <end position="66"/>
    </location>
</feature>
<name>A0ABS7P6Z6_9NOCA</name>
<dbReference type="Pfam" id="PF03793">
    <property type="entry name" value="PASTA"/>
    <property type="match status" value="1"/>
</dbReference>
<proteinExistence type="predicted"/>
<dbReference type="Proteomes" id="UP000825228">
    <property type="component" value="Unassembled WGS sequence"/>
</dbReference>
<reference evidence="2 3" key="1">
    <citation type="submission" date="2020-06" db="EMBL/GenBank/DDBJ databases">
        <title>Taxonomy, biology and ecology of Rhodococcus bacteria occurring in California pistachio and other woody hosts as revealed by genome sequence analyses.</title>
        <authorList>
            <person name="Gai Y."/>
            <person name="Riely B."/>
        </authorList>
    </citation>
    <scope>NUCLEOTIDE SEQUENCE [LARGE SCALE GENOMIC DNA]</scope>
    <source>
        <strain evidence="2 3">BP-281</strain>
    </source>
</reference>